<evidence type="ECO:0000256" key="1">
    <source>
        <dbReference type="SAM" id="SignalP"/>
    </source>
</evidence>
<accession>A0A5C5XLI6</accession>
<feature type="chain" id="PRO_5023051855" description="HEAT repeat domain-containing protein" evidence="1">
    <location>
        <begin position="25"/>
        <end position="613"/>
    </location>
</feature>
<feature type="signal peptide" evidence="1">
    <location>
        <begin position="1"/>
        <end position="24"/>
    </location>
</feature>
<comment type="caution">
    <text evidence="2">The sequence shown here is derived from an EMBL/GenBank/DDBJ whole genome shotgun (WGS) entry which is preliminary data.</text>
</comment>
<dbReference type="Proteomes" id="UP000316095">
    <property type="component" value="Unassembled WGS sequence"/>
</dbReference>
<keyword evidence="1" id="KW-0732">Signal</keyword>
<name>A0A5C5XLI6_9PLAN</name>
<evidence type="ECO:0008006" key="4">
    <source>
        <dbReference type="Google" id="ProtNLM"/>
    </source>
</evidence>
<dbReference type="RefSeq" id="WP_146505075.1">
    <property type="nucleotide sequence ID" value="NZ_SJPG01000001.1"/>
</dbReference>
<protein>
    <recommendedName>
        <fullName evidence="4">HEAT repeat domain-containing protein</fullName>
    </recommendedName>
</protein>
<reference evidence="2 3" key="1">
    <citation type="submission" date="2019-02" db="EMBL/GenBank/DDBJ databases">
        <title>Deep-cultivation of Planctomycetes and their phenomic and genomic characterization uncovers novel biology.</title>
        <authorList>
            <person name="Wiegand S."/>
            <person name="Jogler M."/>
            <person name="Boedeker C."/>
            <person name="Pinto D."/>
            <person name="Vollmers J."/>
            <person name="Rivas-Marin E."/>
            <person name="Kohn T."/>
            <person name="Peeters S.H."/>
            <person name="Heuer A."/>
            <person name="Rast P."/>
            <person name="Oberbeckmann S."/>
            <person name="Bunk B."/>
            <person name="Jeske O."/>
            <person name="Meyerdierks A."/>
            <person name="Storesund J.E."/>
            <person name="Kallscheuer N."/>
            <person name="Luecker S."/>
            <person name="Lage O.M."/>
            <person name="Pohl T."/>
            <person name="Merkel B.J."/>
            <person name="Hornburger P."/>
            <person name="Mueller R.-W."/>
            <person name="Bruemmer F."/>
            <person name="Labrenz M."/>
            <person name="Spormann A.M."/>
            <person name="Op Den Camp H."/>
            <person name="Overmann J."/>
            <person name="Amann R."/>
            <person name="Jetten M.S.M."/>
            <person name="Mascher T."/>
            <person name="Medema M.H."/>
            <person name="Devos D.P."/>
            <person name="Kaster A.-K."/>
            <person name="Ovreas L."/>
            <person name="Rohde M."/>
            <person name="Galperin M.Y."/>
            <person name="Jogler C."/>
        </authorList>
    </citation>
    <scope>NUCLEOTIDE SEQUENCE [LARGE SCALE GENOMIC DNA]</scope>
    <source>
        <strain evidence="2 3">Pan54</strain>
    </source>
</reference>
<evidence type="ECO:0000313" key="3">
    <source>
        <dbReference type="Proteomes" id="UP000316095"/>
    </source>
</evidence>
<gene>
    <name evidence="2" type="ORF">Pan54_40640</name>
</gene>
<dbReference type="AlphaFoldDB" id="A0A5C5XLI6"/>
<sequence precursor="true">MKASLQTMCFVLLLMSLLSGVAPWSSCNDLIAEDKPIPNTGEVAKSAKSPTQNRDATITLEFDKPTYFLGENVILHWHFVNSGNQPINISMGGDGRTPGAKRAIRFKVDVIDEKGLSAADPYPNPNNFGGMFGNPTLEPGEEYWDELQLMRYREVKKSGKYTIKVYHNLGWKKPDEAPVVTTTLNFIMPKEKQAREVFEEMLSLPDNSDRSWGKKGRKFADFELMRYPVYLPMAKELAQQGDIRGLKMLGEMAFPDATTALLELMSHNSPAISEKAGELLLRRMSPHEDSTISHASYLASTSWTDELRKLAAVPAWKLLAEDDREGIIRGARLIRSLGTKDDLPALIKVMDRVLVDLKHNEIEQKAYLRPWTASSSLEGASQELLQRGARPPESATTPGNSVVWLLALGTNEDFRPEGWRETIRGLIQHEIPFIRDLALRNMPLPLDSDTIPVVADAILDGFAPVQAAACDLARRSKLKKFGPNLITVLRLSENDWLIRAAFRSAHECGVPNDKRLEICLQRMGGFTNDRNMVILGLLIDGSIDSNGHGAQEIKDWQPFLPRIQTAWLDFIKSHRQELQEGTRYRPGSEALSPDMFPPQFQLHISGQPGWPIE</sequence>
<dbReference type="OrthoDB" id="274756at2"/>
<keyword evidence="3" id="KW-1185">Reference proteome</keyword>
<evidence type="ECO:0000313" key="2">
    <source>
        <dbReference type="EMBL" id="TWT63311.1"/>
    </source>
</evidence>
<organism evidence="2 3">
    <name type="scientific">Rubinisphaera italica</name>
    <dbReference type="NCBI Taxonomy" id="2527969"/>
    <lineage>
        <taxon>Bacteria</taxon>
        <taxon>Pseudomonadati</taxon>
        <taxon>Planctomycetota</taxon>
        <taxon>Planctomycetia</taxon>
        <taxon>Planctomycetales</taxon>
        <taxon>Planctomycetaceae</taxon>
        <taxon>Rubinisphaera</taxon>
    </lineage>
</organism>
<proteinExistence type="predicted"/>
<dbReference type="EMBL" id="SJPG01000001">
    <property type="protein sequence ID" value="TWT63311.1"/>
    <property type="molecule type" value="Genomic_DNA"/>
</dbReference>